<reference evidence="3" key="1">
    <citation type="submission" date="2017-09" db="EMBL/GenBank/DDBJ databases">
        <title>Depth-based differentiation of microbial function through sediment-hosted aquifers and enrichment of novel symbionts in the deep terrestrial subsurface.</title>
        <authorList>
            <person name="Probst A.J."/>
            <person name="Ladd B."/>
            <person name="Jarett J.K."/>
            <person name="Geller-Mcgrath D.E."/>
            <person name="Sieber C.M.K."/>
            <person name="Emerson J.B."/>
            <person name="Anantharaman K."/>
            <person name="Thomas B.C."/>
            <person name="Malmstrom R."/>
            <person name="Stieglmeier M."/>
            <person name="Klingl A."/>
            <person name="Woyke T."/>
            <person name="Ryan C.M."/>
            <person name="Banfield J.F."/>
        </authorList>
    </citation>
    <scope>NUCLEOTIDE SEQUENCE [LARGE SCALE GENOMIC DNA]</scope>
</reference>
<keyword evidence="1" id="KW-0812">Transmembrane</keyword>
<feature type="transmembrane region" description="Helical" evidence="1">
    <location>
        <begin position="132"/>
        <end position="153"/>
    </location>
</feature>
<sequence length="159" mass="16894">MVDEDCFISTFARLRRARYMKKIFSTLTLLALVAGGMLVFVSPVRALTSTEGVIEGCTITVNAALLEGCTADCNFDANAKCGICCLLQTLYKITDWIFVILISLAGLFVVIGAMTLLMSAGDSSKVSSGRNYVMYAVIGLIVGLLARAIPAIVRLAVGA</sequence>
<dbReference type="Proteomes" id="UP000230304">
    <property type="component" value="Unassembled WGS sequence"/>
</dbReference>
<name>A0A2M7D887_9BACT</name>
<evidence type="ECO:0000256" key="1">
    <source>
        <dbReference type="SAM" id="Phobius"/>
    </source>
</evidence>
<protein>
    <submittedName>
        <fullName evidence="2">Uncharacterized protein</fullName>
    </submittedName>
</protein>
<evidence type="ECO:0000313" key="3">
    <source>
        <dbReference type="Proteomes" id="UP000230304"/>
    </source>
</evidence>
<organism evidence="2 3">
    <name type="scientific">Candidatus Nealsonbacteria bacterium CG02_land_8_20_14_3_00_40_11</name>
    <dbReference type="NCBI Taxonomy" id="1974700"/>
    <lineage>
        <taxon>Bacteria</taxon>
        <taxon>Candidatus Nealsoniibacteriota</taxon>
    </lineage>
</organism>
<gene>
    <name evidence="2" type="ORF">COS26_01165</name>
</gene>
<evidence type="ECO:0000313" key="2">
    <source>
        <dbReference type="EMBL" id="PIV43061.1"/>
    </source>
</evidence>
<dbReference type="Pfam" id="PF18895">
    <property type="entry name" value="T4SS_pilin"/>
    <property type="match status" value="1"/>
</dbReference>
<feature type="transmembrane region" description="Helical" evidence="1">
    <location>
        <begin position="23"/>
        <end position="41"/>
    </location>
</feature>
<keyword evidence="1" id="KW-1133">Transmembrane helix</keyword>
<keyword evidence="1" id="KW-0472">Membrane</keyword>
<proteinExistence type="predicted"/>
<dbReference type="InterPro" id="IPR043993">
    <property type="entry name" value="T4SS_pilin"/>
</dbReference>
<comment type="caution">
    <text evidence="2">The sequence shown here is derived from an EMBL/GenBank/DDBJ whole genome shotgun (WGS) entry which is preliminary data.</text>
</comment>
<feature type="transmembrane region" description="Helical" evidence="1">
    <location>
        <begin position="96"/>
        <end position="120"/>
    </location>
</feature>
<dbReference type="AlphaFoldDB" id="A0A2M7D887"/>
<dbReference type="EMBL" id="PEUA01000027">
    <property type="protein sequence ID" value="PIV43061.1"/>
    <property type="molecule type" value="Genomic_DNA"/>
</dbReference>
<accession>A0A2M7D887</accession>